<dbReference type="InterPro" id="IPR006094">
    <property type="entry name" value="Oxid_FAD_bind_N"/>
</dbReference>
<evidence type="ECO:0000256" key="4">
    <source>
        <dbReference type="ARBA" id="ARBA00022827"/>
    </source>
</evidence>
<dbReference type="InterPro" id="IPR050416">
    <property type="entry name" value="FAD-linked_Oxidoreductase"/>
</dbReference>
<dbReference type="Gene3D" id="3.30.465.10">
    <property type="match status" value="1"/>
</dbReference>
<keyword evidence="6" id="KW-0732">Signal</keyword>
<organism evidence="8 9">
    <name type="scientific">Orbilia blumenaviensis</name>
    <dbReference type="NCBI Taxonomy" id="1796055"/>
    <lineage>
        <taxon>Eukaryota</taxon>
        <taxon>Fungi</taxon>
        <taxon>Dikarya</taxon>
        <taxon>Ascomycota</taxon>
        <taxon>Pezizomycotina</taxon>
        <taxon>Orbiliomycetes</taxon>
        <taxon>Orbiliales</taxon>
        <taxon>Orbiliaceae</taxon>
        <taxon>Orbilia</taxon>
    </lineage>
</organism>
<evidence type="ECO:0000313" key="8">
    <source>
        <dbReference type="EMBL" id="KAK6362674.1"/>
    </source>
</evidence>
<evidence type="ECO:0000256" key="3">
    <source>
        <dbReference type="ARBA" id="ARBA00022630"/>
    </source>
</evidence>
<dbReference type="InterPro" id="IPR016166">
    <property type="entry name" value="FAD-bd_PCMH"/>
</dbReference>
<evidence type="ECO:0000313" key="9">
    <source>
        <dbReference type="Proteomes" id="UP001373714"/>
    </source>
</evidence>
<protein>
    <recommendedName>
        <fullName evidence="7">FAD-binding PCMH-type domain-containing protein</fullName>
    </recommendedName>
</protein>
<evidence type="ECO:0000259" key="7">
    <source>
        <dbReference type="PROSITE" id="PS51387"/>
    </source>
</evidence>
<dbReference type="AlphaFoldDB" id="A0AAV9VKM4"/>
<feature type="domain" description="FAD-binding PCMH-type" evidence="7">
    <location>
        <begin position="55"/>
        <end position="225"/>
    </location>
</feature>
<dbReference type="Gene3D" id="3.30.43.10">
    <property type="entry name" value="Uridine Diphospho-n-acetylenolpyruvylglucosamine Reductase, domain 2"/>
    <property type="match status" value="1"/>
</dbReference>
<evidence type="ECO:0000256" key="6">
    <source>
        <dbReference type="SAM" id="SignalP"/>
    </source>
</evidence>
<dbReference type="PROSITE" id="PS51387">
    <property type="entry name" value="FAD_PCMH"/>
    <property type="match status" value="1"/>
</dbReference>
<dbReference type="Pfam" id="PF01565">
    <property type="entry name" value="FAD_binding_4"/>
    <property type="match status" value="1"/>
</dbReference>
<comment type="similarity">
    <text evidence="2">Belongs to the oxygen-dependent FAD-linked oxidoreductase family.</text>
</comment>
<gene>
    <name evidence="8" type="ORF">TWF730_000129</name>
</gene>
<keyword evidence="3" id="KW-0285">Flavoprotein</keyword>
<dbReference type="PANTHER" id="PTHR42973:SF39">
    <property type="entry name" value="FAD-BINDING PCMH-TYPE DOMAIN-CONTAINING PROTEIN"/>
    <property type="match status" value="1"/>
</dbReference>
<dbReference type="InterPro" id="IPR036318">
    <property type="entry name" value="FAD-bd_PCMH-like_sf"/>
</dbReference>
<proteinExistence type="inferred from homology"/>
<dbReference type="Proteomes" id="UP001373714">
    <property type="component" value="Unassembled WGS sequence"/>
</dbReference>
<comment type="caution">
    <text evidence="8">The sequence shown here is derived from an EMBL/GenBank/DDBJ whole genome shotgun (WGS) entry which is preliminary data.</text>
</comment>
<dbReference type="EMBL" id="JAVHNS010000001">
    <property type="protein sequence ID" value="KAK6362674.1"/>
    <property type="molecule type" value="Genomic_DNA"/>
</dbReference>
<dbReference type="InterPro" id="IPR016169">
    <property type="entry name" value="FAD-bd_PCMH_sub2"/>
</dbReference>
<keyword evidence="4" id="KW-0274">FAD</keyword>
<evidence type="ECO:0000256" key="5">
    <source>
        <dbReference type="ARBA" id="ARBA00023002"/>
    </source>
</evidence>
<dbReference type="InterPro" id="IPR016167">
    <property type="entry name" value="FAD-bd_PCMH_sub1"/>
</dbReference>
<feature type="signal peptide" evidence="6">
    <location>
        <begin position="1"/>
        <end position="19"/>
    </location>
</feature>
<name>A0AAV9VKM4_9PEZI</name>
<dbReference type="SUPFAM" id="SSF56176">
    <property type="entry name" value="FAD-binding/transporter-associated domain-like"/>
    <property type="match status" value="1"/>
</dbReference>
<reference evidence="8 9" key="1">
    <citation type="submission" date="2019-10" db="EMBL/GenBank/DDBJ databases">
        <authorList>
            <person name="Palmer J.M."/>
        </authorList>
    </citation>
    <scope>NUCLEOTIDE SEQUENCE [LARGE SCALE GENOMIC DNA]</scope>
    <source>
        <strain evidence="8 9">TWF730</strain>
    </source>
</reference>
<comment type="cofactor">
    <cofactor evidence="1">
        <name>FAD</name>
        <dbReference type="ChEBI" id="CHEBI:57692"/>
    </cofactor>
</comment>
<dbReference type="GO" id="GO:0071949">
    <property type="term" value="F:FAD binding"/>
    <property type="evidence" value="ECO:0007669"/>
    <property type="project" value="InterPro"/>
</dbReference>
<accession>A0AAV9VKM4</accession>
<keyword evidence="5" id="KW-0560">Oxidoreductase</keyword>
<evidence type="ECO:0000256" key="1">
    <source>
        <dbReference type="ARBA" id="ARBA00001974"/>
    </source>
</evidence>
<evidence type="ECO:0000256" key="2">
    <source>
        <dbReference type="ARBA" id="ARBA00005466"/>
    </source>
</evidence>
<dbReference type="GO" id="GO:0016491">
    <property type="term" value="F:oxidoreductase activity"/>
    <property type="evidence" value="ECO:0007669"/>
    <property type="project" value="UniProtKB-KW"/>
</dbReference>
<feature type="chain" id="PRO_5043833012" description="FAD-binding PCMH-type domain-containing protein" evidence="6">
    <location>
        <begin position="20"/>
        <end position="480"/>
    </location>
</feature>
<dbReference type="PANTHER" id="PTHR42973">
    <property type="entry name" value="BINDING OXIDOREDUCTASE, PUTATIVE (AFU_ORTHOLOGUE AFUA_1G17690)-RELATED"/>
    <property type="match status" value="1"/>
</dbReference>
<keyword evidence="9" id="KW-1185">Reference proteome</keyword>
<dbReference type="Gene3D" id="3.40.462.20">
    <property type="match status" value="1"/>
</dbReference>
<sequence length="480" mass="52891">MHLCLPIVYVATLIVTVSATSTYNKPGIQQKLGPKLSSGASIVLSSSAAPRWSLYEAPRAQIVVNIASEKDVAETVKYCNENRLRFLAQTSGHGWANTWTLDVKDVIINMRALNTVKVNNAKKTATIGGGAIIKEVIDEVYKNQMHVVAGGCNCVGTGFMLGGGLGRLMGEYGLAIDNLLSLNIVTSDGKVITASPSSGDLWWAIKGAGHNFGIVTSYTIKAHPWINGGVHWSGNIIFSGDQVEAVTKAIDTLGFQKPMSIHYYFAVDPTSGQPVIIVNPFYAGKVEAARKAFKPLLDLKFIADTTGPVAWNELNASGDFFCEKGGRKPAYSVGLKRMNPTAFKNIWDAYVKFLNKNGVDKVGRSAMLVECYSYVTARSIERATTAYPHRDVNFQAVILGWYNDKKFDKEAEKLGRYVREQWLSTSGSQKDHVYINFARGDESLETIYGEGWRLRKLTALKKKWDPLGRFGQYFPLPIDY</sequence>